<sequence>MAFTSLSVDIYLPAMPKMHLELQGNIELTITGFLIGFAIGQLIWGPISDRIGRRIPLMVGMILFVIGAIGCALSETMTQIVFWRVFQALGACTGPMIARAMIRDLYTQTRAAQMLSTLVIIMAIAPIAGPLIGGQMIVYTSWHAIFWLLAIIGTIMLFSVYFLPETLPFDKRSTGSLKHIFVNYAQLLQNQTFMRYALCVTFYYVGAYAFITGSPFIYISYYGIAEQYYGWLFGLNILGVMGLSFVNRKWVGKYGIRFLLSISTKVAMLAGLLLAVLVYFDIGGIYSIIILVFVIFSMNGIIAACATAGALDSVGKIAGSASALIGSLQYGSGILSSFLLAFFHDNTPWTMVWIMALAVLFSALIILKQPHRSL</sequence>
<feature type="transmembrane region" description="Helical" evidence="8">
    <location>
        <begin position="81"/>
        <end position="102"/>
    </location>
</feature>
<dbReference type="InterPro" id="IPR020846">
    <property type="entry name" value="MFS_dom"/>
</dbReference>
<feature type="transmembrane region" description="Helical" evidence="8">
    <location>
        <begin position="114"/>
        <end position="138"/>
    </location>
</feature>
<evidence type="ECO:0000313" key="11">
    <source>
        <dbReference type="Proteomes" id="UP001500171"/>
    </source>
</evidence>
<comment type="similarity">
    <text evidence="2 8">Belongs to the major facilitator superfamily. Bcr/CmlA family.</text>
</comment>
<keyword evidence="8" id="KW-0997">Cell inner membrane</keyword>
<evidence type="ECO:0000256" key="2">
    <source>
        <dbReference type="ARBA" id="ARBA00006236"/>
    </source>
</evidence>
<evidence type="ECO:0000256" key="5">
    <source>
        <dbReference type="ARBA" id="ARBA00022692"/>
    </source>
</evidence>
<evidence type="ECO:0000256" key="6">
    <source>
        <dbReference type="ARBA" id="ARBA00022989"/>
    </source>
</evidence>
<protein>
    <recommendedName>
        <fullName evidence="8">Bcr/CflA family efflux transporter</fullName>
    </recommendedName>
</protein>
<evidence type="ECO:0000256" key="7">
    <source>
        <dbReference type="ARBA" id="ARBA00023136"/>
    </source>
</evidence>
<dbReference type="SUPFAM" id="SSF103473">
    <property type="entry name" value="MFS general substrate transporter"/>
    <property type="match status" value="1"/>
</dbReference>
<dbReference type="PROSITE" id="PS50850">
    <property type="entry name" value="MFS"/>
    <property type="match status" value="1"/>
</dbReference>
<feature type="transmembrane region" description="Helical" evidence="8">
    <location>
        <begin position="196"/>
        <end position="222"/>
    </location>
</feature>
<evidence type="ECO:0000313" key="10">
    <source>
        <dbReference type="EMBL" id="GAA5107182.1"/>
    </source>
</evidence>
<feature type="domain" description="Major facilitator superfamily (MFS) profile" evidence="9">
    <location>
        <begin position="1"/>
        <end position="374"/>
    </location>
</feature>
<dbReference type="PANTHER" id="PTHR23502:SF132">
    <property type="entry name" value="POLYAMINE TRANSPORTER 2-RELATED"/>
    <property type="match status" value="1"/>
</dbReference>
<feature type="transmembrane region" description="Helical" evidence="8">
    <location>
        <begin position="26"/>
        <end position="45"/>
    </location>
</feature>
<keyword evidence="3 8" id="KW-0813">Transport</keyword>
<comment type="caution">
    <text evidence="8">Lacks conserved residue(s) required for the propagation of feature annotation.</text>
</comment>
<dbReference type="NCBIfam" id="TIGR00710">
    <property type="entry name" value="efflux_Bcr_CflA"/>
    <property type="match status" value="1"/>
</dbReference>
<reference evidence="11" key="1">
    <citation type="journal article" date="2019" name="Int. J. Syst. Evol. Microbiol.">
        <title>The Global Catalogue of Microorganisms (GCM) 10K type strain sequencing project: providing services to taxonomists for standard genome sequencing and annotation.</title>
        <authorList>
            <consortium name="The Broad Institute Genomics Platform"/>
            <consortium name="The Broad Institute Genome Sequencing Center for Infectious Disease"/>
            <person name="Wu L."/>
            <person name="Ma J."/>
        </authorList>
    </citation>
    <scope>NUCLEOTIDE SEQUENCE [LARGE SCALE GENOMIC DNA]</scope>
    <source>
        <strain evidence="11">JCM 18050</strain>
    </source>
</reference>
<keyword evidence="5 8" id="KW-0812">Transmembrane</keyword>
<keyword evidence="7 8" id="KW-0472">Membrane</keyword>
<dbReference type="Proteomes" id="UP001500171">
    <property type="component" value="Unassembled WGS sequence"/>
</dbReference>
<evidence type="ECO:0000256" key="4">
    <source>
        <dbReference type="ARBA" id="ARBA00022475"/>
    </source>
</evidence>
<dbReference type="Gene3D" id="1.20.1720.10">
    <property type="entry name" value="Multidrug resistance protein D"/>
    <property type="match status" value="1"/>
</dbReference>
<evidence type="ECO:0000259" key="9">
    <source>
        <dbReference type="PROSITE" id="PS50850"/>
    </source>
</evidence>
<dbReference type="InterPro" id="IPR004812">
    <property type="entry name" value="Efflux_drug-R_Bcr/CmlA"/>
</dbReference>
<name>A0ABP9N1N1_9GAMM</name>
<dbReference type="InterPro" id="IPR011701">
    <property type="entry name" value="MFS"/>
</dbReference>
<dbReference type="InterPro" id="IPR036259">
    <property type="entry name" value="MFS_trans_sf"/>
</dbReference>
<comment type="subcellular location">
    <subcellularLocation>
        <location evidence="8">Cell inner membrane</location>
        <topology evidence="8">Multi-pass membrane protein</topology>
    </subcellularLocation>
    <subcellularLocation>
        <location evidence="1">Cell membrane</location>
        <topology evidence="1">Multi-pass membrane protein</topology>
    </subcellularLocation>
</comment>
<keyword evidence="11" id="KW-1185">Reference proteome</keyword>
<comment type="caution">
    <text evidence="10">The sequence shown here is derived from an EMBL/GenBank/DDBJ whole genome shotgun (WGS) entry which is preliminary data.</text>
</comment>
<keyword evidence="6 8" id="KW-1133">Transmembrane helix</keyword>
<dbReference type="CDD" id="cd17320">
    <property type="entry name" value="MFS_MdfA_MDR_like"/>
    <property type="match status" value="1"/>
</dbReference>
<feature type="transmembrane region" description="Helical" evidence="8">
    <location>
        <begin position="228"/>
        <end position="246"/>
    </location>
</feature>
<evidence type="ECO:0000256" key="1">
    <source>
        <dbReference type="ARBA" id="ARBA00004651"/>
    </source>
</evidence>
<gene>
    <name evidence="10" type="ORF">GCM10023211_07990</name>
</gene>
<dbReference type="PANTHER" id="PTHR23502">
    <property type="entry name" value="MAJOR FACILITATOR SUPERFAMILY"/>
    <property type="match status" value="1"/>
</dbReference>
<feature type="transmembrane region" description="Helical" evidence="8">
    <location>
        <begin position="258"/>
        <end position="280"/>
    </location>
</feature>
<evidence type="ECO:0000256" key="3">
    <source>
        <dbReference type="ARBA" id="ARBA00022448"/>
    </source>
</evidence>
<dbReference type="Pfam" id="PF07690">
    <property type="entry name" value="MFS_1"/>
    <property type="match status" value="1"/>
</dbReference>
<keyword evidence="4" id="KW-1003">Cell membrane</keyword>
<proteinExistence type="inferred from homology"/>
<feature type="transmembrane region" description="Helical" evidence="8">
    <location>
        <begin position="323"/>
        <end position="343"/>
    </location>
</feature>
<feature type="transmembrane region" description="Helical" evidence="8">
    <location>
        <begin position="57"/>
        <end position="75"/>
    </location>
</feature>
<feature type="transmembrane region" description="Helical" evidence="8">
    <location>
        <begin position="349"/>
        <end position="367"/>
    </location>
</feature>
<feature type="transmembrane region" description="Helical" evidence="8">
    <location>
        <begin position="286"/>
        <end position="311"/>
    </location>
</feature>
<dbReference type="EMBL" id="BAABHY010000001">
    <property type="protein sequence ID" value="GAA5107182.1"/>
    <property type="molecule type" value="Genomic_DNA"/>
</dbReference>
<feature type="transmembrane region" description="Helical" evidence="8">
    <location>
        <begin position="144"/>
        <end position="163"/>
    </location>
</feature>
<organism evidence="10 11">
    <name type="scientific">Orbus sasakiae</name>
    <dbReference type="NCBI Taxonomy" id="1078475"/>
    <lineage>
        <taxon>Bacteria</taxon>
        <taxon>Pseudomonadati</taxon>
        <taxon>Pseudomonadota</taxon>
        <taxon>Gammaproteobacteria</taxon>
        <taxon>Orbales</taxon>
        <taxon>Orbaceae</taxon>
        <taxon>Orbus</taxon>
    </lineage>
</organism>
<evidence type="ECO:0000256" key="8">
    <source>
        <dbReference type="RuleBase" id="RU365088"/>
    </source>
</evidence>
<accession>A0ABP9N1N1</accession>